<dbReference type="PROSITE" id="PS51198">
    <property type="entry name" value="UVRD_HELICASE_ATP_BIND"/>
    <property type="match status" value="1"/>
</dbReference>
<evidence type="ECO:0000259" key="10">
    <source>
        <dbReference type="PROSITE" id="PS51198"/>
    </source>
</evidence>
<comment type="catalytic activity">
    <reaction evidence="6">
        <text>Couples ATP hydrolysis with the unwinding of duplex DNA by translocating in the 3'-5' direction.</text>
        <dbReference type="EC" id="5.6.2.4"/>
    </reaction>
</comment>
<comment type="caution">
    <text evidence="11">The sequence shown here is derived from an EMBL/GenBank/DDBJ whole genome shotgun (WGS) entry which is preliminary data.</text>
</comment>
<dbReference type="Pfam" id="PF13361">
    <property type="entry name" value="UvrD_C"/>
    <property type="match status" value="1"/>
</dbReference>
<dbReference type="Pfam" id="PF13245">
    <property type="entry name" value="AAA_19"/>
    <property type="match status" value="1"/>
</dbReference>
<evidence type="ECO:0000256" key="2">
    <source>
        <dbReference type="ARBA" id="ARBA00022801"/>
    </source>
</evidence>
<keyword evidence="5" id="KW-0413">Isomerase</keyword>
<dbReference type="Proteomes" id="UP001198565">
    <property type="component" value="Unassembled WGS sequence"/>
</dbReference>
<evidence type="ECO:0000256" key="8">
    <source>
        <dbReference type="ARBA" id="ARBA00048988"/>
    </source>
</evidence>
<evidence type="ECO:0000256" key="4">
    <source>
        <dbReference type="ARBA" id="ARBA00022840"/>
    </source>
</evidence>
<reference evidence="11 12" key="1">
    <citation type="submission" date="2021-08" db="EMBL/GenBank/DDBJ databases">
        <title>Streptomyces sp. PTM05 isolated from lichen.</title>
        <authorList>
            <person name="Somphong A."/>
            <person name="Phongsopitanun W."/>
            <person name="Tanasupawat S."/>
        </authorList>
    </citation>
    <scope>NUCLEOTIDE SEQUENCE [LARGE SCALE GENOMIC DNA]</scope>
    <source>
        <strain evidence="11 12">Ptm05</strain>
    </source>
</reference>
<organism evidence="11 12">
    <name type="scientific">Streptantibioticus parmotrematis</name>
    <dbReference type="NCBI Taxonomy" id="2873249"/>
    <lineage>
        <taxon>Bacteria</taxon>
        <taxon>Bacillati</taxon>
        <taxon>Actinomycetota</taxon>
        <taxon>Actinomycetes</taxon>
        <taxon>Kitasatosporales</taxon>
        <taxon>Streptomycetaceae</taxon>
        <taxon>Streptantibioticus</taxon>
    </lineage>
</organism>
<dbReference type="Gene3D" id="3.40.50.300">
    <property type="entry name" value="P-loop containing nucleotide triphosphate hydrolases"/>
    <property type="match status" value="2"/>
</dbReference>
<dbReference type="PANTHER" id="PTHR11070:SF30">
    <property type="entry name" value="F-BOX DNA HELICASE 1"/>
    <property type="match status" value="1"/>
</dbReference>
<dbReference type="InterPro" id="IPR000212">
    <property type="entry name" value="DNA_helicase_UvrD/REP"/>
</dbReference>
<evidence type="ECO:0000256" key="6">
    <source>
        <dbReference type="ARBA" id="ARBA00034617"/>
    </source>
</evidence>
<name>A0ABS7QVJ0_9ACTN</name>
<evidence type="ECO:0000256" key="9">
    <source>
        <dbReference type="PROSITE-ProRule" id="PRU00560"/>
    </source>
</evidence>
<evidence type="ECO:0000256" key="5">
    <source>
        <dbReference type="ARBA" id="ARBA00023235"/>
    </source>
</evidence>
<evidence type="ECO:0000313" key="11">
    <source>
        <dbReference type="EMBL" id="MBY8887227.1"/>
    </source>
</evidence>
<keyword evidence="12" id="KW-1185">Reference proteome</keyword>
<dbReference type="InterPro" id="IPR014016">
    <property type="entry name" value="UvrD-like_ATP-bd"/>
</dbReference>
<keyword evidence="2 9" id="KW-0378">Hydrolase</keyword>
<dbReference type="InterPro" id="IPR014017">
    <property type="entry name" value="DNA_helicase_UvrD-like_C"/>
</dbReference>
<dbReference type="EC" id="5.6.2.4" evidence="7"/>
<dbReference type="EMBL" id="JAINVZ010000015">
    <property type="protein sequence ID" value="MBY8887227.1"/>
    <property type="molecule type" value="Genomic_DNA"/>
</dbReference>
<dbReference type="PANTHER" id="PTHR11070">
    <property type="entry name" value="UVRD / RECB / PCRA DNA HELICASE FAMILY MEMBER"/>
    <property type="match status" value="1"/>
</dbReference>
<keyword evidence="4 9" id="KW-0067">ATP-binding</keyword>
<protein>
    <recommendedName>
        <fullName evidence="7">DNA 3'-5' helicase</fullName>
        <ecNumber evidence="7">5.6.2.4</ecNumber>
    </recommendedName>
</protein>
<evidence type="ECO:0000256" key="7">
    <source>
        <dbReference type="ARBA" id="ARBA00034808"/>
    </source>
</evidence>
<dbReference type="InterPro" id="IPR027417">
    <property type="entry name" value="P-loop_NTPase"/>
</dbReference>
<evidence type="ECO:0000256" key="3">
    <source>
        <dbReference type="ARBA" id="ARBA00022806"/>
    </source>
</evidence>
<evidence type="ECO:0000256" key="1">
    <source>
        <dbReference type="ARBA" id="ARBA00022741"/>
    </source>
</evidence>
<proteinExistence type="predicted"/>
<keyword evidence="3 9" id="KW-0347">Helicase</keyword>
<feature type="domain" description="UvrD-like helicase ATP-binding" evidence="10">
    <location>
        <begin position="29"/>
        <end position="295"/>
    </location>
</feature>
<dbReference type="SUPFAM" id="SSF52540">
    <property type="entry name" value="P-loop containing nucleoside triphosphate hydrolases"/>
    <property type="match status" value="1"/>
</dbReference>
<accession>A0ABS7QVJ0</accession>
<comment type="catalytic activity">
    <reaction evidence="8">
        <text>ATP + H2O = ADP + phosphate + H(+)</text>
        <dbReference type="Rhea" id="RHEA:13065"/>
        <dbReference type="ChEBI" id="CHEBI:15377"/>
        <dbReference type="ChEBI" id="CHEBI:15378"/>
        <dbReference type="ChEBI" id="CHEBI:30616"/>
        <dbReference type="ChEBI" id="CHEBI:43474"/>
        <dbReference type="ChEBI" id="CHEBI:456216"/>
        <dbReference type="EC" id="5.6.2.4"/>
    </reaction>
</comment>
<gene>
    <name evidence="11" type="ORF">K7472_20590</name>
</gene>
<dbReference type="RefSeq" id="WP_222979983.1">
    <property type="nucleotide sequence ID" value="NZ_JAINVZ010000015.1"/>
</dbReference>
<evidence type="ECO:0000313" key="12">
    <source>
        <dbReference type="Proteomes" id="UP001198565"/>
    </source>
</evidence>
<sequence length="569" mass="61957">MNVSDSSNPSPQSVPPSRSAAVLRGDIKLTVEQQVILDTCSTGQNVVIEAGAGTGKTSTLKMAAAVMHGRGLYMAFNRAIAGDAAASFPGHVTCKTAHSLAFAAVGRTYRRDGRLGGPRQRAEDVAQILGIREPLALASGSFLTTAQVARLALGMVRRFTFSADDGLTPHHMVKVHLPGEDEKAAQAGLAEALLPYARRAWEDITSPHGRLKVEHDHYLKIWALTRPSLRADFVYLDEAQDSNPVVARLVREQSAQVIVVGDSNQAIYGWRGAVDALADWPAQRRLRLTQSWRFGRMVADEANKWLTVLRSDLQLTGAPSLDTAVAPLELRDVDVVLCRTNAEAFRQGMEALAADHRPGLIGGTTDIATMARAALDLQNGKRTGHPELLAFESWAQVKDYVEHDDAGADLAVFVRLVDTYGAQSLINTTEQFVEPDKADLVISTAHRAKGREWNHVRIAGDFREPTCDPKTGALGTIQRQEAMLAYVAVTRARTCLDRHGLAWVDPYVGSPSQGSVAPFHRTLDMLKNLYSAKCHTCGNWVPRDRGRVRKNGRSWVTYCQSCVNAGSAS</sequence>
<feature type="binding site" evidence="9">
    <location>
        <begin position="50"/>
        <end position="57"/>
    </location>
    <ligand>
        <name>ATP</name>
        <dbReference type="ChEBI" id="CHEBI:30616"/>
    </ligand>
</feature>
<keyword evidence="1 9" id="KW-0547">Nucleotide-binding</keyword>